<dbReference type="InterPro" id="IPR036567">
    <property type="entry name" value="RHF-like"/>
</dbReference>
<dbReference type="NCBIfam" id="TIGR00741">
    <property type="entry name" value="yfiA"/>
    <property type="match status" value="1"/>
</dbReference>
<dbReference type="Proteomes" id="UP001500298">
    <property type="component" value="Unassembled WGS sequence"/>
</dbReference>
<evidence type="ECO:0000313" key="1">
    <source>
        <dbReference type="EMBL" id="GAA4848258.1"/>
    </source>
</evidence>
<dbReference type="Pfam" id="PF02482">
    <property type="entry name" value="Ribosomal_S30AE"/>
    <property type="match status" value="1"/>
</dbReference>
<keyword evidence="2" id="KW-1185">Reference proteome</keyword>
<dbReference type="InterPro" id="IPR003489">
    <property type="entry name" value="RHF/RaiA"/>
</dbReference>
<comment type="caution">
    <text evidence="1">The sequence shown here is derived from an EMBL/GenBank/DDBJ whole genome shotgun (WGS) entry which is preliminary data.</text>
</comment>
<evidence type="ECO:0000313" key="2">
    <source>
        <dbReference type="Proteomes" id="UP001500298"/>
    </source>
</evidence>
<organism evidence="1 2">
    <name type="scientific">Algivirga pacifica</name>
    <dbReference type="NCBI Taxonomy" id="1162670"/>
    <lineage>
        <taxon>Bacteria</taxon>
        <taxon>Pseudomonadati</taxon>
        <taxon>Bacteroidota</taxon>
        <taxon>Cytophagia</taxon>
        <taxon>Cytophagales</taxon>
        <taxon>Flammeovirgaceae</taxon>
        <taxon>Algivirga</taxon>
    </lineage>
</organism>
<reference evidence="2" key="1">
    <citation type="journal article" date="2019" name="Int. J. Syst. Evol. Microbiol.">
        <title>The Global Catalogue of Microorganisms (GCM) 10K type strain sequencing project: providing services to taxonomists for standard genome sequencing and annotation.</title>
        <authorList>
            <consortium name="The Broad Institute Genomics Platform"/>
            <consortium name="The Broad Institute Genome Sequencing Center for Infectious Disease"/>
            <person name="Wu L."/>
            <person name="Ma J."/>
        </authorList>
    </citation>
    <scope>NUCLEOTIDE SEQUENCE [LARGE SCALE GENOMIC DNA]</scope>
    <source>
        <strain evidence="2">JCM 18326</strain>
    </source>
</reference>
<protein>
    <submittedName>
        <fullName evidence="1">Ribosome-associated translation inhibitor RaiA</fullName>
    </submittedName>
</protein>
<name>A0ABP9DPQ8_9BACT</name>
<gene>
    <name evidence="1" type="primary">raiA</name>
    <name evidence="1" type="ORF">GCM10023331_36170</name>
</gene>
<sequence>MWYFGIFLQLKIIALMKLDIHSIHFKADQKLIDFIQGKVDKLETFYDNFVDGEVFLRIDKNSGVPHDDKLVEIKLNIPGDQLIAKRHNTTFEAAADEVVESLRRQVKKHKEKLYAKH</sequence>
<proteinExistence type="predicted"/>
<dbReference type="CDD" id="cd00552">
    <property type="entry name" value="RaiA"/>
    <property type="match status" value="1"/>
</dbReference>
<dbReference type="SUPFAM" id="SSF69754">
    <property type="entry name" value="Ribosome binding protein Y (YfiA homologue)"/>
    <property type="match status" value="1"/>
</dbReference>
<accession>A0ABP9DPQ8</accession>
<dbReference type="Gene3D" id="3.30.160.100">
    <property type="entry name" value="Ribosome hibernation promotion factor-like"/>
    <property type="match status" value="1"/>
</dbReference>
<dbReference type="EMBL" id="BAABJX010000059">
    <property type="protein sequence ID" value="GAA4848258.1"/>
    <property type="molecule type" value="Genomic_DNA"/>
</dbReference>